<reference evidence="3 4" key="2">
    <citation type="journal article" date="2013" name="PLoS Genet.">
        <title>Comparative genome structure, secondary metabolite, and effector coding capacity across Cochliobolus pathogens.</title>
        <authorList>
            <person name="Condon B.J."/>
            <person name="Leng Y."/>
            <person name="Wu D."/>
            <person name="Bushley K.E."/>
            <person name="Ohm R.A."/>
            <person name="Otillar R."/>
            <person name="Martin J."/>
            <person name="Schackwitz W."/>
            <person name="Grimwood J."/>
            <person name="MohdZainudin N."/>
            <person name="Xue C."/>
            <person name="Wang R."/>
            <person name="Manning V.A."/>
            <person name="Dhillon B."/>
            <person name="Tu Z.J."/>
            <person name="Steffenson B.J."/>
            <person name="Salamov A."/>
            <person name="Sun H."/>
            <person name="Lowry S."/>
            <person name="LaButti K."/>
            <person name="Han J."/>
            <person name="Copeland A."/>
            <person name="Lindquist E."/>
            <person name="Barry K."/>
            <person name="Schmutz J."/>
            <person name="Baker S.E."/>
            <person name="Ciuffetti L.M."/>
            <person name="Grigoriev I.V."/>
            <person name="Zhong S."/>
            <person name="Turgeon B.G."/>
        </authorList>
    </citation>
    <scope>NUCLEOTIDE SEQUENCE [LARGE SCALE GENOMIC DNA]</scope>
    <source>
        <strain evidence="4">28A</strain>
    </source>
</reference>
<dbReference type="GO" id="GO:0008270">
    <property type="term" value="F:zinc ion binding"/>
    <property type="evidence" value="ECO:0007669"/>
    <property type="project" value="UniProtKB-KW"/>
</dbReference>
<evidence type="ECO:0000259" key="2">
    <source>
        <dbReference type="PROSITE" id="PS50089"/>
    </source>
</evidence>
<dbReference type="InterPro" id="IPR001841">
    <property type="entry name" value="Znf_RING"/>
</dbReference>
<dbReference type="OrthoDB" id="8062037at2759"/>
<dbReference type="AlphaFoldDB" id="R0KAF7"/>
<name>R0KAF7_EXST2</name>
<protein>
    <recommendedName>
        <fullName evidence="2">RING-type domain-containing protein</fullName>
    </recommendedName>
</protein>
<dbReference type="RefSeq" id="XP_008027648.1">
    <property type="nucleotide sequence ID" value="XM_008029457.1"/>
</dbReference>
<dbReference type="SUPFAM" id="SSF57850">
    <property type="entry name" value="RING/U-box"/>
    <property type="match status" value="1"/>
</dbReference>
<keyword evidence="1" id="KW-0863">Zinc-finger</keyword>
<keyword evidence="1" id="KW-0862">Zinc</keyword>
<dbReference type="SMART" id="SM00184">
    <property type="entry name" value="RING"/>
    <property type="match status" value="1"/>
</dbReference>
<dbReference type="GO" id="GO:0005634">
    <property type="term" value="C:nucleus"/>
    <property type="evidence" value="ECO:0007669"/>
    <property type="project" value="InterPro"/>
</dbReference>
<dbReference type="GO" id="GO:0016567">
    <property type="term" value="P:protein ubiquitination"/>
    <property type="evidence" value="ECO:0007669"/>
    <property type="project" value="InterPro"/>
</dbReference>
<evidence type="ECO:0000256" key="1">
    <source>
        <dbReference type="PROSITE-ProRule" id="PRU00175"/>
    </source>
</evidence>
<sequence>MENFFEAHLHPADTCNICTEHFSATHKPVALPCQHIFGHKCIRKWFIAGRGNTNACPICRYVLVPKKSPRKAFNIPSVWQALCDQPPDRLEVLMGKIWSRLQDLWQQHPKEFFNVTSILDQAIIPALIYTTRCTRPSNNRENDPVLDCYNLVAASWDSLGRPNLATGLAVPLVRLARLMASAGAILPKWLTTNSRTNRLIWRANACLPITVEHISWEYIIDGAKLTAPRYFPLLHLYTVFISQSIAHFPAPQPYPSKRHDVMNLVVERCCVKIGGGGCAWRGKPSNAFKDTLVVIYEELRRYQLEKGKMSLRGHDDEDFVVRGIWALASWSTGKVKT</sequence>
<dbReference type="Pfam" id="PF13639">
    <property type="entry name" value="zf-RING_2"/>
    <property type="match status" value="1"/>
</dbReference>
<dbReference type="GO" id="GO:0036297">
    <property type="term" value="P:interstrand cross-link repair"/>
    <property type="evidence" value="ECO:0007669"/>
    <property type="project" value="InterPro"/>
</dbReference>
<dbReference type="PROSITE" id="PS50089">
    <property type="entry name" value="ZF_RING_2"/>
    <property type="match status" value="1"/>
</dbReference>
<gene>
    <name evidence="3" type="ORF">SETTUDRAFT_154777</name>
</gene>
<keyword evidence="4" id="KW-1185">Reference proteome</keyword>
<dbReference type="PANTHER" id="PTHR16047:SF7">
    <property type="entry name" value="E3 UBIQUITIN-PROTEIN LIGASE RFWD3"/>
    <property type="match status" value="1"/>
</dbReference>
<dbReference type="HOGENOM" id="CLU_819257_0_0_1"/>
<organism evidence="3 4">
    <name type="scientific">Exserohilum turcicum (strain 28A)</name>
    <name type="common">Northern leaf blight fungus</name>
    <name type="synonym">Setosphaeria turcica</name>
    <dbReference type="NCBI Taxonomy" id="671987"/>
    <lineage>
        <taxon>Eukaryota</taxon>
        <taxon>Fungi</taxon>
        <taxon>Dikarya</taxon>
        <taxon>Ascomycota</taxon>
        <taxon>Pezizomycotina</taxon>
        <taxon>Dothideomycetes</taxon>
        <taxon>Pleosporomycetidae</taxon>
        <taxon>Pleosporales</taxon>
        <taxon>Pleosporineae</taxon>
        <taxon>Pleosporaceae</taxon>
        <taxon>Exserohilum</taxon>
    </lineage>
</organism>
<accession>R0KAF7</accession>
<evidence type="ECO:0000313" key="3">
    <source>
        <dbReference type="EMBL" id="EOA85192.1"/>
    </source>
</evidence>
<keyword evidence="1" id="KW-0479">Metal-binding</keyword>
<dbReference type="InterPro" id="IPR037381">
    <property type="entry name" value="RFWD3"/>
</dbReference>
<reference evidence="3 4" key="1">
    <citation type="journal article" date="2012" name="PLoS Pathog.">
        <title>Diverse lifestyles and strategies of plant pathogenesis encoded in the genomes of eighteen Dothideomycetes fungi.</title>
        <authorList>
            <person name="Ohm R.A."/>
            <person name="Feau N."/>
            <person name="Henrissat B."/>
            <person name="Schoch C.L."/>
            <person name="Horwitz B.A."/>
            <person name="Barry K.W."/>
            <person name="Condon B.J."/>
            <person name="Copeland A.C."/>
            <person name="Dhillon B."/>
            <person name="Glaser F."/>
            <person name="Hesse C.N."/>
            <person name="Kosti I."/>
            <person name="LaButti K."/>
            <person name="Lindquist E.A."/>
            <person name="Lucas S."/>
            <person name="Salamov A.A."/>
            <person name="Bradshaw R.E."/>
            <person name="Ciuffetti L."/>
            <person name="Hamelin R.C."/>
            <person name="Kema G.H.J."/>
            <person name="Lawrence C."/>
            <person name="Scott J.A."/>
            <person name="Spatafora J.W."/>
            <person name="Turgeon B.G."/>
            <person name="de Wit P.J.G.M."/>
            <person name="Zhong S."/>
            <person name="Goodwin S.B."/>
            <person name="Grigoriev I.V."/>
        </authorList>
    </citation>
    <scope>NUCLEOTIDE SEQUENCE [LARGE SCALE GENOMIC DNA]</scope>
    <source>
        <strain evidence="4">28A</strain>
    </source>
</reference>
<proteinExistence type="predicted"/>
<dbReference type="eggNOG" id="ENOG502TDDT">
    <property type="taxonomic scope" value="Eukaryota"/>
</dbReference>
<evidence type="ECO:0000313" key="4">
    <source>
        <dbReference type="Proteomes" id="UP000016935"/>
    </source>
</evidence>
<dbReference type="InterPro" id="IPR013083">
    <property type="entry name" value="Znf_RING/FYVE/PHD"/>
</dbReference>
<dbReference type="GeneID" id="19397436"/>
<feature type="domain" description="RING-type" evidence="2">
    <location>
        <begin position="15"/>
        <end position="60"/>
    </location>
</feature>
<dbReference type="Proteomes" id="UP000016935">
    <property type="component" value="Unassembled WGS sequence"/>
</dbReference>
<dbReference type="EMBL" id="KB908703">
    <property type="protein sequence ID" value="EOA85192.1"/>
    <property type="molecule type" value="Genomic_DNA"/>
</dbReference>
<dbReference type="GO" id="GO:0004842">
    <property type="term" value="F:ubiquitin-protein transferase activity"/>
    <property type="evidence" value="ECO:0007669"/>
    <property type="project" value="InterPro"/>
</dbReference>
<dbReference type="PANTHER" id="PTHR16047">
    <property type="entry name" value="RFWD3 PROTEIN"/>
    <property type="match status" value="1"/>
</dbReference>
<dbReference type="Gene3D" id="3.30.40.10">
    <property type="entry name" value="Zinc/RING finger domain, C3HC4 (zinc finger)"/>
    <property type="match status" value="1"/>
</dbReference>